<evidence type="ECO:0000313" key="9">
    <source>
        <dbReference type="EMBL" id="KAA1260009.1"/>
    </source>
</evidence>
<feature type="domain" description="RNA polymerase sigma-70 region 2" evidence="7">
    <location>
        <begin position="22"/>
        <end position="89"/>
    </location>
</feature>
<evidence type="ECO:0000313" key="10">
    <source>
        <dbReference type="Proteomes" id="UP000322699"/>
    </source>
</evidence>
<dbReference type="InterPro" id="IPR007627">
    <property type="entry name" value="RNA_pol_sigma70_r2"/>
</dbReference>
<dbReference type="GO" id="GO:0006352">
    <property type="term" value="P:DNA-templated transcription initiation"/>
    <property type="evidence" value="ECO:0007669"/>
    <property type="project" value="InterPro"/>
</dbReference>
<evidence type="ECO:0000256" key="3">
    <source>
        <dbReference type="ARBA" id="ARBA00023082"/>
    </source>
</evidence>
<reference evidence="9 10" key="1">
    <citation type="submission" date="2019-08" db="EMBL/GenBank/DDBJ databases">
        <title>Deep-cultivation of Planctomycetes and their phenomic and genomic characterization uncovers novel biology.</title>
        <authorList>
            <person name="Wiegand S."/>
            <person name="Jogler M."/>
            <person name="Boedeker C."/>
            <person name="Pinto D."/>
            <person name="Vollmers J."/>
            <person name="Rivas-Marin E."/>
            <person name="Kohn T."/>
            <person name="Peeters S.H."/>
            <person name="Heuer A."/>
            <person name="Rast P."/>
            <person name="Oberbeckmann S."/>
            <person name="Bunk B."/>
            <person name="Jeske O."/>
            <person name="Meyerdierks A."/>
            <person name="Storesund J.E."/>
            <person name="Kallscheuer N."/>
            <person name="Luecker S."/>
            <person name="Lage O.M."/>
            <person name="Pohl T."/>
            <person name="Merkel B.J."/>
            <person name="Hornburger P."/>
            <person name="Mueller R.-W."/>
            <person name="Bruemmer F."/>
            <person name="Labrenz M."/>
            <person name="Spormann A.M."/>
            <person name="Op Den Camp H."/>
            <person name="Overmann J."/>
            <person name="Amann R."/>
            <person name="Jetten M.S.M."/>
            <person name="Mascher T."/>
            <person name="Medema M.H."/>
            <person name="Devos D.P."/>
            <person name="Kaster A.-K."/>
            <person name="Ovreas L."/>
            <person name="Rohde M."/>
            <person name="Galperin M.Y."/>
            <person name="Jogler C."/>
        </authorList>
    </citation>
    <scope>NUCLEOTIDE SEQUENCE [LARGE SCALE GENOMIC DNA]</scope>
    <source>
        <strain evidence="9 10">LF1</strain>
    </source>
</reference>
<dbReference type="InterPro" id="IPR013249">
    <property type="entry name" value="RNA_pol_sigma70_r4_t2"/>
</dbReference>
<dbReference type="OrthoDB" id="9785675at2"/>
<dbReference type="PANTHER" id="PTHR43133:SF51">
    <property type="entry name" value="RNA POLYMERASE SIGMA FACTOR"/>
    <property type="match status" value="1"/>
</dbReference>
<dbReference type="GO" id="GO:0016987">
    <property type="term" value="F:sigma factor activity"/>
    <property type="evidence" value="ECO:0007669"/>
    <property type="project" value="UniProtKB-KW"/>
</dbReference>
<evidence type="ECO:0000256" key="5">
    <source>
        <dbReference type="ARBA" id="ARBA00023163"/>
    </source>
</evidence>
<dbReference type="InterPro" id="IPR013324">
    <property type="entry name" value="RNA_pol_sigma_r3/r4-like"/>
</dbReference>
<dbReference type="Pfam" id="PF08281">
    <property type="entry name" value="Sigma70_r4_2"/>
    <property type="match status" value="1"/>
</dbReference>
<dbReference type="PROSITE" id="PS01063">
    <property type="entry name" value="SIGMA70_ECF"/>
    <property type="match status" value="1"/>
</dbReference>
<dbReference type="Gene3D" id="1.10.1740.10">
    <property type="match status" value="1"/>
</dbReference>
<evidence type="ECO:0000259" key="8">
    <source>
        <dbReference type="Pfam" id="PF08281"/>
    </source>
</evidence>
<dbReference type="AlphaFoldDB" id="A0A5B1CJW4"/>
<organism evidence="9 10">
    <name type="scientific">Rubripirellula obstinata</name>
    <dbReference type="NCBI Taxonomy" id="406547"/>
    <lineage>
        <taxon>Bacteria</taxon>
        <taxon>Pseudomonadati</taxon>
        <taxon>Planctomycetota</taxon>
        <taxon>Planctomycetia</taxon>
        <taxon>Pirellulales</taxon>
        <taxon>Pirellulaceae</taxon>
        <taxon>Rubripirellula</taxon>
    </lineage>
</organism>
<dbReference type="SUPFAM" id="SSF88946">
    <property type="entry name" value="Sigma2 domain of RNA polymerase sigma factors"/>
    <property type="match status" value="1"/>
</dbReference>
<evidence type="ECO:0000256" key="1">
    <source>
        <dbReference type="ARBA" id="ARBA00010641"/>
    </source>
</evidence>
<dbReference type="InterPro" id="IPR039425">
    <property type="entry name" value="RNA_pol_sigma-70-like"/>
</dbReference>
<comment type="caution">
    <text evidence="9">The sequence shown here is derived from an EMBL/GenBank/DDBJ whole genome shotgun (WGS) entry which is preliminary data.</text>
</comment>
<keyword evidence="10" id="KW-1185">Reference proteome</keyword>
<dbReference type="Gene3D" id="1.10.10.10">
    <property type="entry name" value="Winged helix-like DNA-binding domain superfamily/Winged helix DNA-binding domain"/>
    <property type="match status" value="1"/>
</dbReference>
<keyword evidence="4 6" id="KW-0238">DNA-binding</keyword>
<keyword evidence="5 6" id="KW-0804">Transcription</keyword>
<dbReference type="GO" id="GO:0003677">
    <property type="term" value="F:DNA binding"/>
    <property type="evidence" value="ECO:0007669"/>
    <property type="project" value="UniProtKB-KW"/>
</dbReference>
<keyword evidence="2 6" id="KW-0805">Transcription regulation</keyword>
<dbReference type="InterPro" id="IPR014284">
    <property type="entry name" value="RNA_pol_sigma-70_dom"/>
</dbReference>
<dbReference type="RefSeq" id="WP_068265290.1">
    <property type="nucleotide sequence ID" value="NZ_LWSK01000082.1"/>
</dbReference>
<name>A0A5B1CJW4_9BACT</name>
<dbReference type="SUPFAM" id="SSF88659">
    <property type="entry name" value="Sigma3 and sigma4 domains of RNA polymerase sigma factors"/>
    <property type="match status" value="1"/>
</dbReference>
<sequence length="190" mass="22050">MAEESQLIDAALTGDRTAFTQLVTDHQDRLFASMLQVTGSPDEAEEVVQEAFIRAFLKLDTFQRQSQFFTWLYRIAFNTALTRKRRKRARISLDYCREENGLEIAGEDDDVDERLLQQERVEMVRAALDTLTEEHRCILVLREMEDHSYEVIAEILVISIGTVRSRLNRARKQLKLAIEEMAKKEETPGQ</sequence>
<dbReference type="CDD" id="cd06171">
    <property type="entry name" value="Sigma70_r4"/>
    <property type="match status" value="1"/>
</dbReference>
<dbReference type="Pfam" id="PF04542">
    <property type="entry name" value="Sigma70_r2"/>
    <property type="match status" value="1"/>
</dbReference>
<dbReference type="Proteomes" id="UP000322699">
    <property type="component" value="Unassembled WGS sequence"/>
</dbReference>
<dbReference type="InterPro" id="IPR036388">
    <property type="entry name" value="WH-like_DNA-bd_sf"/>
</dbReference>
<dbReference type="InterPro" id="IPR013325">
    <property type="entry name" value="RNA_pol_sigma_r2"/>
</dbReference>
<evidence type="ECO:0000256" key="4">
    <source>
        <dbReference type="ARBA" id="ARBA00023125"/>
    </source>
</evidence>
<proteinExistence type="inferred from homology"/>
<evidence type="ECO:0000259" key="7">
    <source>
        <dbReference type="Pfam" id="PF04542"/>
    </source>
</evidence>
<keyword evidence="3 6" id="KW-0731">Sigma factor</keyword>
<dbReference type="EMBL" id="VRLW01000001">
    <property type="protein sequence ID" value="KAA1260009.1"/>
    <property type="molecule type" value="Genomic_DNA"/>
</dbReference>
<protein>
    <recommendedName>
        <fullName evidence="6">RNA polymerase sigma factor</fullName>
    </recommendedName>
</protein>
<accession>A0A5B1CJW4</accession>
<evidence type="ECO:0000256" key="6">
    <source>
        <dbReference type="RuleBase" id="RU000716"/>
    </source>
</evidence>
<feature type="domain" description="RNA polymerase sigma factor 70 region 4 type 2" evidence="8">
    <location>
        <begin position="123"/>
        <end position="174"/>
    </location>
</feature>
<gene>
    <name evidence="9" type="primary">rpoE_1</name>
    <name evidence="9" type="ORF">LF1_25470</name>
</gene>
<dbReference type="NCBIfam" id="TIGR02937">
    <property type="entry name" value="sigma70-ECF"/>
    <property type="match status" value="1"/>
</dbReference>
<comment type="similarity">
    <text evidence="1 6">Belongs to the sigma-70 factor family. ECF subfamily.</text>
</comment>
<dbReference type="InterPro" id="IPR000838">
    <property type="entry name" value="RNA_pol_sigma70_ECF_CS"/>
</dbReference>
<dbReference type="PANTHER" id="PTHR43133">
    <property type="entry name" value="RNA POLYMERASE ECF-TYPE SIGMA FACTO"/>
    <property type="match status" value="1"/>
</dbReference>
<evidence type="ECO:0000256" key="2">
    <source>
        <dbReference type="ARBA" id="ARBA00023015"/>
    </source>
</evidence>